<dbReference type="SUPFAM" id="SSF51735">
    <property type="entry name" value="NAD(P)-binding Rossmann-fold domains"/>
    <property type="match status" value="1"/>
</dbReference>
<evidence type="ECO:0000256" key="2">
    <source>
        <dbReference type="ARBA" id="ARBA00022857"/>
    </source>
</evidence>
<dbReference type="GO" id="GO:0005634">
    <property type="term" value="C:nucleus"/>
    <property type="evidence" value="ECO:0007669"/>
    <property type="project" value="TreeGrafter"/>
</dbReference>
<evidence type="ECO:0000259" key="4">
    <source>
        <dbReference type="Pfam" id="PF05368"/>
    </source>
</evidence>
<evidence type="ECO:0000313" key="5">
    <source>
        <dbReference type="EMBL" id="KAK2596844.1"/>
    </source>
</evidence>
<comment type="similarity">
    <text evidence="1">Belongs to the NmrA-type oxidoreductase family.</text>
</comment>
<evidence type="ECO:0000256" key="3">
    <source>
        <dbReference type="ARBA" id="ARBA00023002"/>
    </source>
</evidence>
<protein>
    <recommendedName>
        <fullName evidence="4">NmrA-like domain-containing protein</fullName>
    </recommendedName>
</protein>
<keyword evidence="2" id="KW-0521">NADP</keyword>
<feature type="domain" description="NmrA-like" evidence="4">
    <location>
        <begin position="4"/>
        <end position="283"/>
    </location>
</feature>
<name>A0AAD9S2X5_PHOAM</name>
<dbReference type="PANTHER" id="PTHR42748">
    <property type="entry name" value="NITROGEN METABOLITE REPRESSION PROTEIN NMRA FAMILY MEMBER"/>
    <property type="match status" value="1"/>
</dbReference>
<comment type="caution">
    <text evidence="5">The sequence shown here is derived from an EMBL/GenBank/DDBJ whole genome shotgun (WGS) entry which is preliminary data.</text>
</comment>
<dbReference type="Gene3D" id="3.40.50.720">
    <property type="entry name" value="NAD(P)-binding Rossmann-like Domain"/>
    <property type="match status" value="1"/>
</dbReference>
<dbReference type="EMBL" id="JAUJFL010000010">
    <property type="protein sequence ID" value="KAK2596844.1"/>
    <property type="molecule type" value="Genomic_DNA"/>
</dbReference>
<sequence length="337" mass="37386">MVRQIVVFGATGNQGRSGSVAQLLLQHPSQYRVRAVTRNPSSGAARALAAQGAEVVQADLTVPSTLPQVFAGCWGVFAVTNFYDSNIKDDPSSEEQQGKNLVDAAVAAGTVECLLWSTLPSSKQISGGRFVSQIYEGKHHVDEYIRQHNFPACFLYTGNFYESAYNSFPGWEVGKCLLTPLINPGLDMILRSHMKYDPATDTIKFEQPIVKADTQLAMLFVEKDLSGIAVAVFDQWESKKDQLIHKYLYCSNARISPNDIVACVQRISGKDTTYRRLESTGWKDRDVMFQLYNELGMYSGKRIPDENVLALGIDLHGVEDFVRSRLLPHLGLAAIED</sequence>
<dbReference type="GO" id="GO:0016491">
    <property type="term" value="F:oxidoreductase activity"/>
    <property type="evidence" value="ECO:0007669"/>
    <property type="project" value="UniProtKB-KW"/>
</dbReference>
<evidence type="ECO:0000313" key="6">
    <source>
        <dbReference type="Proteomes" id="UP001265746"/>
    </source>
</evidence>
<proteinExistence type="inferred from homology"/>
<reference evidence="5" key="1">
    <citation type="submission" date="2023-06" db="EMBL/GenBank/DDBJ databases">
        <authorList>
            <person name="Noh H."/>
        </authorList>
    </citation>
    <scope>NUCLEOTIDE SEQUENCE</scope>
    <source>
        <strain evidence="5">DUCC20226</strain>
    </source>
</reference>
<evidence type="ECO:0000256" key="1">
    <source>
        <dbReference type="ARBA" id="ARBA00006328"/>
    </source>
</evidence>
<dbReference type="Pfam" id="PF05368">
    <property type="entry name" value="NmrA"/>
    <property type="match status" value="1"/>
</dbReference>
<keyword evidence="6" id="KW-1185">Reference proteome</keyword>
<dbReference type="InterPro" id="IPR036291">
    <property type="entry name" value="NAD(P)-bd_dom_sf"/>
</dbReference>
<keyword evidence="3" id="KW-0560">Oxidoreductase</keyword>
<dbReference type="InterPro" id="IPR008030">
    <property type="entry name" value="NmrA-like"/>
</dbReference>
<dbReference type="AlphaFoldDB" id="A0AAD9S2X5"/>
<dbReference type="InterPro" id="IPR051164">
    <property type="entry name" value="NmrA-like_oxidored"/>
</dbReference>
<organism evidence="5 6">
    <name type="scientific">Phomopsis amygdali</name>
    <name type="common">Fusicoccum amygdali</name>
    <dbReference type="NCBI Taxonomy" id="1214568"/>
    <lineage>
        <taxon>Eukaryota</taxon>
        <taxon>Fungi</taxon>
        <taxon>Dikarya</taxon>
        <taxon>Ascomycota</taxon>
        <taxon>Pezizomycotina</taxon>
        <taxon>Sordariomycetes</taxon>
        <taxon>Sordariomycetidae</taxon>
        <taxon>Diaporthales</taxon>
        <taxon>Diaporthaceae</taxon>
        <taxon>Diaporthe</taxon>
    </lineage>
</organism>
<dbReference type="Proteomes" id="UP001265746">
    <property type="component" value="Unassembled WGS sequence"/>
</dbReference>
<dbReference type="Gene3D" id="3.90.25.10">
    <property type="entry name" value="UDP-galactose 4-epimerase, domain 1"/>
    <property type="match status" value="1"/>
</dbReference>
<dbReference type="PANTHER" id="PTHR42748:SF30">
    <property type="entry name" value="NMRA-LIKE DOMAIN-CONTAINING PROTEIN"/>
    <property type="match status" value="1"/>
</dbReference>
<accession>A0AAD9S2X5</accession>
<gene>
    <name evidence="5" type="ORF">N8I77_012734</name>
</gene>